<evidence type="ECO:0000256" key="4">
    <source>
        <dbReference type="ARBA" id="ARBA00022723"/>
    </source>
</evidence>
<evidence type="ECO:0000259" key="10">
    <source>
        <dbReference type="Pfam" id="PF00330"/>
    </source>
</evidence>
<dbReference type="InterPro" id="IPR000573">
    <property type="entry name" value="AconitaseA/IPMdHydase_ssu_swvl"/>
</dbReference>
<keyword evidence="4" id="KW-0479">Metal-binding</keyword>
<dbReference type="SUPFAM" id="SSF53732">
    <property type="entry name" value="Aconitase iron-sulfur domain"/>
    <property type="match status" value="1"/>
</dbReference>
<dbReference type="Pfam" id="PF00694">
    <property type="entry name" value="Aconitase_C"/>
    <property type="match status" value="1"/>
</dbReference>
<dbReference type="NCBIfam" id="TIGR01341">
    <property type="entry name" value="aconitase_1"/>
    <property type="match status" value="1"/>
</dbReference>
<dbReference type="CDD" id="cd01586">
    <property type="entry name" value="AcnA_IRP"/>
    <property type="match status" value="1"/>
</dbReference>
<keyword evidence="5 9" id="KW-0408">Iron</keyword>
<evidence type="ECO:0000259" key="11">
    <source>
        <dbReference type="Pfam" id="PF00694"/>
    </source>
</evidence>
<name>A1BCP9_CHLPD</name>
<dbReference type="EC" id="4.2.1.3" evidence="9"/>
<feature type="domain" description="Aconitase/3-isopropylmalate dehydratase large subunit alpha/beta/alpha" evidence="10">
    <location>
        <begin position="80"/>
        <end position="580"/>
    </location>
</feature>
<dbReference type="UniPathway" id="UPA00223">
    <property type="reaction ID" value="UER00718"/>
</dbReference>
<dbReference type="NCBIfam" id="NF006757">
    <property type="entry name" value="PRK09277.1"/>
    <property type="match status" value="1"/>
</dbReference>
<accession>A1BCP9</accession>
<evidence type="ECO:0000256" key="1">
    <source>
        <dbReference type="ARBA" id="ARBA00001966"/>
    </source>
</evidence>
<dbReference type="InterPro" id="IPR036008">
    <property type="entry name" value="Aconitase_4Fe-4S_dom"/>
</dbReference>
<proteinExistence type="inferred from homology"/>
<dbReference type="GO" id="GO:0006099">
    <property type="term" value="P:tricarboxylic acid cycle"/>
    <property type="evidence" value="ECO:0007669"/>
    <property type="project" value="UniProtKB-UniPathway"/>
</dbReference>
<feature type="domain" description="Aconitase A/isopropylmalate dehydratase small subunit swivel" evidence="11">
    <location>
        <begin position="710"/>
        <end position="841"/>
    </location>
</feature>
<keyword evidence="6 9" id="KW-0411">Iron-sulfur</keyword>
<dbReference type="RefSeq" id="WP_011744016.1">
    <property type="nucleotide sequence ID" value="NC_008639.1"/>
</dbReference>
<keyword evidence="7 9" id="KW-0456">Lyase</keyword>
<dbReference type="GO" id="GO:0003994">
    <property type="term" value="F:aconitate hydratase activity"/>
    <property type="evidence" value="ECO:0007669"/>
    <property type="project" value="UniProtKB-EC"/>
</dbReference>
<dbReference type="PANTHER" id="PTHR11670">
    <property type="entry name" value="ACONITASE/IRON-RESPONSIVE ELEMENT FAMILY MEMBER"/>
    <property type="match status" value="1"/>
</dbReference>
<evidence type="ECO:0000256" key="3">
    <source>
        <dbReference type="ARBA" id="ARBA00007185"/>
    </source>
</evidence>
<comment type="function">
    <text evidence="9">Catalyzes the isomerization of citrate to isocitrate via cis-aconitate.</text>
</comment>
<dbReference type="InterPro" id="IPR015928">
    <property type="entry name" value="Aconitase/3IPM_dehydase_swvl"/>
</dbReference>
<dbReference type="PRINTS" id="PR00415">
    <property type="entry name" value="ACONITASE"/>
</dbReference>
<comment type="similarity">
    <text evidence="3 9">Belongs to the aconitase/IPM isomerase family.</text>
</comment>
<dbReference type="InterPro" id="IPR018136">
    <property type="entry name" value="Aconitase_4Fe-4S_BS"/>
</dbReference>
<dbReference type="FunFam" id="3.20.19.10:FF:000001">
    <property type="entry name" value="Aconitate hydratase"/>
    <property type="match status" value="1"/>
</dbReference>
<gene>
    <name evidence="12" type="ordered locus">Cpha266_0106</name>
</gene>
<dbReference type="eggNOG" id="COG1048">
    <property type="taxonomic scope" value="Bacteria"/>
</dbReference>
<evidence type="ECO:0000256" key="7">
    <source>
        <dbReference type="ARBA" id="ARBA00023239"/>
    </source>
</evidence>
<evidence type="ECO:0000256" key="9">
    <source>
        <dbReference type="RuleBase" id="RU361275"/>
    </source>
</evidence>
<dbReference type="Gene3D" id="6.10.190.10">
    <property type="match status" value="1"/>
</dbReference>
<dbReference type="HOGENOM" id="CLU_013476_2_1_10"/>
<protein>
    <recommendedName>
        <fullName evidence="9">Aconitate hydratase</fullName>
        <shortName evidence="9">Aconitase</shortName>
        <ecNumber evidence="9">4.2.1.3</ecNumber>
    </recommendedName>
</protein>
<evidence type="ECO:0000256" key="2">
    <source>
        <dbReference type="ARBA" id="ARBA00004717"/>
    </source>
</evidence>
<dbReference type="SUPFAM" id="SSF52016">
    <property type="entry name" value="LeuD/IlvD-like"/>
    <property type="match status" value="1"/>
</dbReference>
<dbReference type="GO" id="GO:0046872">
    <property type="term" value="F:metal ion binding"/>
    <property type="evidence" value="ECO:0007669"/>
    <property type="project" value="UniProtKB-KW"/>
</dbReference>
<dbReference type="Proteomes" id="UP000008701">
    <property type="component" value="Chromosome"/>
</dbReference>
<dbReference type="OrthoDB" id="9764318at2"/>
<evidence type="ECO:0000256" key="5">
    <source>
        <dbReference type="ARBA" id="ARBA00023004"/>
    </source>
</evidence>
<evidence type="ECO:0000313" key="12">
    <source>
        <dbReference type="EMBL" id="ABL64176.1"/>
    </source>
</evidence>
<keyword evidence="9" id="KW-0004">4Fe-4S</keyword>
<dbReference type="InterPro" id="IPR006249">
    <property type="entry name" value="Aconitase/IRP2"/>
</dbReference>
<organism evidence="12 13">
    <name type="scientific">Chlorobium phaeobacteroides (strain DSM 266 / SMG 266 / 2430)</name>
    <dbReference type="NCBI Taxonomy" id="290317"/>
    <lineage>
        <taxon>Bacteria</taxon>
        <taxon>Pseudomonadati</taxon>
        <taxon>Chlorobiota</taxon>
        <taxon>Chlorobiia</taxon>
        <taxon>Chlorobiales</taxon>
        <taxon>Chlorobiaceae</taxon>
        <taxon>Chlorobium/Pelodictyon group</taxon>
        <taxon>Chlorobium</taxon>
    </lineage>
</organism>
<comment type="pathway">
    <text evidence="2">Carbohydrate metabolism; tricarboxylic acid cycle; isocitrate from oxaloacetate: step 2/2.</text>
</comment>
<dbReference type="Pfam" id="PF00330">
    <property type="entry name" value="Aconitase"/>
    <property type="match status" value="1"/>
</dbReference>
<comment type="catalytic activity">
    <reaction evidence="8 9">
        <text>citrate = D-threo-isocitrate</text>
        <dbReference type="Rhea" id="RHEA:10336"/>
        <dbReference type="ChEBI" id="CHEBI:15562"/>
        <dbReference type="ChEBI" id="CHEBI:16947"/>
        <dbReference type="EC" id="4.2.1.3"/>
    </reaction>
</comment>
<dbReference type="InterPro" id="IPR001030">
    <property type="entry name" value="Acoase/IPM_deHydtase_lsu_aba"/>
</dbReference>
<dbReference type="NCBIfam" id="NF009520">
    <property type="entry name" value="PRK12881.1"/>
    <property type="match status" value="1"/>
</dbReference>
<evidence type="ECO:0000256" key="8">
    <source>
        <dbReference type="ARBA" id="ARBA00023501"/>
    </source>
</evidence>
<comment type="cofactor">
    <cofactor evidence="1">
        <name>[4Fe-4S] cluster</name>
        <dbReference type="ChEBI" id="CHEBI:49883"/>
    </cofactor>
</comment>
<dbReference type="KEGG" id="cph:Cpha266_0106"/>
<dbReference type="EMBL" id="CP000492">
    <property type="protein sequence ID" value="ABL64176.1"/>
    <property type="molecule type" value="Genomic_DNA"/>
</dbReference>
<dbReference type="Gene3D" id="3.20.19.10">
    <property type="entry name" value="Aconitase, domain 4"/>
    <property type="match status" value="1"/>
</dbReference>
<keyword evidence="13" id="KW-1185">Reference proteome</keyword>
<dbReference type="GO" id="GO:0051539">
    <property type="term" value="F:4 iron, 4 sulfur cluster binding"/>
    <property type="evidence" value="ECO:0007669"/>
    <property type="project" value="UniProtKB-KW"/>
</dbReference>
<sequence length="922" mass="99707">MRSQKDPSGVTRSLQTGDGTVLYCSLSALETSGFGAVSRLPKSMKVLLESALRNVDDETVRQSDVMLLAEGACAGVKAVEVPFKPARVLLQDFTGVPALVDLASLREACLLSGGDPERINPVVPCDLVIDHSLQVDAYGTSDALKINLDLEFDRNRERYAFLKWAERAFRNFRVVPPGTGIVHQVNLEYLSRVVCVENGIAFPDSLVGTDSHTTMINGLGVTGWGVGGIEAEAVMLGQPVYLLRPSVTGVRVHGELVAGVTATDLVLTMTERLRRVGVVNDFVEFFGPGLDLLSLPDRATIANMAPEYGATMGFFPVDAVTLDYLHMTGRGSCCDLVERYSKEQGLWRDPASDPLFTRVVDFDLGTVVPSVAGPGRPQDRIALSMVKESWLRGFAELYGRQPKVRFPGARVMDNEEGKFFLPDAKPEGDGAGEGRHGFSLDDGAVVIAAITSCTNTSNPSVMIAAGLLAKAAVSRGLAVKPWVKTSMAPGSRVVSDYLEQSGLAVPLDALGFNIIGYGCTTCIGNSGPLPENVARAIDAKGVVAAAVLSGNRNFEGRIQSQVRANYLMSPPLVVAYAIAGTMAIDLLTEPMGTDHDGIPVYLRDLWPTQGEVNSVRERSVRQKMYADNYNDVFKGTTQWAEIPASEECLYRWDERSTYICRPPFLDRVAEVPPIPAPVLGARCLVLFGDSITTDHISPAGSIGASRPAGLYLQSLGVPPGEFNSFGSRRGNHEVMTRGTFDNIRIRNRLAPGMEAGMTTWFSSDGSRREAMPIFDAAMRYLAENVPLVVIAGRDYGMGSSRDWAAKGTLLLGVRAVVARSFERIHRANLVRMGVLPLEFADAGSPESIGLKGDEFFEIPLGGTITPRERITVTATDPLSLEKKQFSVISRIDTPVEADYFRNGGILPAVLRKILKDEHKTEG</sequence>
<evidence type="ECO:0000256" key="6">
    <source>
        <dbReference type="ARBA" id="ARBA00023014"/>
    </source>
</evidence>
<dbReference type="STRING" id="290317.Cpha266_0106"/>
<dbReference type="InterPro" id="IPR015931">
    <property type="entry name" value="Acnase/IPM_dHydase_lsu_aba_1/3"/>
</dbReference>
<reference evidence="12 13" key="1">
    <citation type="submission" date="2006-12" db="EMBL/GenBank/DDBJ databases">
        <title>Complete sequence of Chlorobium phaeobacteroides DSM 266.</title>
        <authorList>
            <consortium name="US DOE Joint Genome Institute"/>
            <person name="Copeland A."/>
            <person name="Lucas S."/>
            <person name="Lapidus A."/>
            <person name="Barry K."/>
            <person name="Detter J.C."/>
            <person name="Glavina del Rio T."/>
            <person name="Hammon N."/>
            <person name="Israni S."/>
            <person name="Pitluck S."/>
            <person name="Goltsman E."/>
            <person name="Schmutz J."/>
            <person name="Larimer F."/>
            <person name="Land M."/>
            <person name="Hauser L."/>
            <person name="Mikhailova N."/>
            <person name="Li T."/>
            <person name="Overmann J."/>
            <person name="Bryant D.A."/>
            <person name="Richardson P."/>
        </authorList>
    </citation>
    <scope>NUCLEOTIDE SEQUENCE [LARGE SCALE GENOMIC DNA]</scope>
    <source>
        <strain evidence="12 13">DSM 266</strain>
    </source>
</reference>
<dbReference type="Gene3D" id="3.30.499.10">
    <property type="entry name" value="Aconitase, domain 3"/>
    <property type="match status" value="2"/>
</dbReference>
<dbReference type="PROSITE" id="PS01244">
    <property type="entry name" value="ACONITASE_2"/>
    <property type="match status" value="1"/>
</dbReference>
<evidence type="ECO:0000313" key="13">
    <source>
        <dbReference type="Proteomes" id="UP000008701"/>
    </source>
</evidence>
<dbReference type="AlphaFoldDB" id="A1BCP9"/>
<dbReference type="PROSITE" id="PS00450">
    <property type="entry name" value="ACONITASE_1"/>
    <property type="match status" value="1"/>
</dbReference>